<dbReference type="EMBL" id="LWDX02047494">
    <property type="protein sequence ID" value="OEL21638.1"/>
    <property type="molecule type" value="Genomic_DNA"/>
</dbReference>
<dbReference type="Gene3D" id="3.40.50.11320">
    <property type="match status" value="1"/>
</dbReference>
<keyword evidence="2" id="KW-0732">Signal</keyword>
<evidence type="ECO:0000256" key="1">
    <source>
        <dbReference type="ARBA" id="ARBA00009431"/>
    </source>
</evidence>
<dbReference type="InterPro" id="IPR029058">
    <property type="entry name" value="AB_hydrolase_fold"/>
</dbReference>
<gene>
    <name evidence="3" type="ORF">BAE44_0017342</name>
</gene>
<comment type="similarity">
    <text evidence="1">Belongs to the peptidase S10 family.</text>
</comment>
<organism evidence="3 4">
    <name type="scientific">Dichanthelium oligosanthes</name>
    <dbReference type="NCBI Taxonomy" id="888268"/>
    <lineage>
        <taxon>Eukaryota</taxon>
        <taxon>Viridiplantae</taxon>
        <taxon>Streptophyta</taxon>
        <taxon>Embryophyta</taxon>
        <taxon>Tracheophyta</taxon>
        <taxon>Spermatophyta</taxon>
        <taxon>Magnoliopsida</taxon>
        <taxon>Liliopsida</taxon>
        <taxon>Poales</taxon>
        <taxon>Poaceae</taxon>
        <taxon>PACMAD clade</taxon>
        <taxon>Panicoideae</taxon>
        <taxon>Panicodae</taxon>
        <taxon>Paniceae</taxon>
        <taxon>Dichantheliinae</taxon>
        <taxon>Dichanthelium</taxon>
    </lineage>
</organism>
<dbReference type="Pfam" id="PF00450">
    <property type="entry name" value="Peptidase_S10"/>
    <property type="match status" value="1"/>
</dbReference>
<dbReference type="GO" id="GO:0006508">
    <property type="term" value="P:proteolysis"/>
    <property type="evidence" value="ECO:0007669"/>
    <property type="project" value="InterPro"/>
</dbReference>
<dbReference type="InterPro" id="IPR001563">
    <property type="entry name" value="Peptidase_S10"/>
</dbReference>
<keyword evidence="4" id="KW-1185">Reference proteome</keyword>
<comment type="caution">
    <text evidence="3">The sequence shown here is derived from an EMBL/GenBank/DDBJ whole genome shotgun (WGS) entry which is preliminary data.</text>
</comment>
<dbReference type="PRINTS" id="PR00724">
    <property type="entry name" value="CRBOXYPTASEC"/>
</dbReference>
<dbReference type="GO" id="GO:0019748">
    <property type="term" value="P:secondary metabolic process"/>
    <property type="evidence" value="ECO:0007669"/>
    <property type="project" value="TreeGrafter"/>
</dbReference>
<dbReference type="SUPFAM" id="SSF53474">
    <property type="entry name" value="alpha/beta-Hydrolases"/>
    <property type="match status" value="1"/>
</dbReference>
<evidence type="ECO:0000313" key="3">
    <source>
        <dbReference type="EMBL" id="OEL21638.1"/>
    </source>
</evidence>
<feature type="chain" id="PRO_5009187914" evidence="2">
    <location>
        <begin position="33"/>
        <end position="427"/>
    </location>
</feature>
<keyword evidence="3" id="KW-0645">Protease</keyword>
<dbReference type="AlphaFoldDB" id="A0A1E5V942"/>
<keyword evidence="3" id="KW-0378">Hydrolase</keyword>
<proteinExistence type="inferred from homology"/>
<sequence>MSCRRILASVEAGALLLMVAFLLFVCVPQRRAAPAGAEVTEFPGFHGEFPSKHYAGYITVGHEQQKRHIYYYLATSERNPTLDPVVIWINGGPACSGFSAFLHSIGPFKIEDSQVHVKDDPRVTVNPYSWTKMASLLLIDSPAGVGYSYAENEDDNITNDTSRVVDLYDFLSKWFADEYTEFQSNPFYIAGCSYSGVIVPVLAQEILKRNEEFDTIKINFKGYSLCNPAVDVDIENNAHVPYAFRMGLISDELFQSLVTSCNGKYWNNSTPSCKGNMEQFYMDQEQALEKLFDTKLFREKLHAKETEVSGTWKRCPKYIQYTRDILTLTEYHLNVTSKGYRVFLYSGDHSLLVPFSATMEWLKTLNYKETEKWHPWFVENQIAGYSVRYGSNILFATIKGAGHVPSDYLPFEAFVAYQRWIDGAASL</sequence>
<dbReference type="PANTHER" id="PTHR11802:SF236">
    <property type="entry name" value="OS02G0463500 PROTEIN"/>
    <property type="match status" value="1"/>
</dbReference>
<dbReference type="OrthoDB" id="443318at2759"/>
<dbReference type="Gene3D" id="3.40.50.1820">
    <property type="entry name" value="alpha/beta hydrolase"/>
    <property type="match status" value="1"/>
</dbReference>
<feature type="signal peptide" evidence="2">
    <location>
        <begin position="1"/>
        <end position="32"/>
    </location>
</feature>
<dbReference type="PANTHER" id="PTHR11802">
    <property type="entry name" value="SERINE PROTEASE FAMILY S10 SERINE CARBOXYPEPTIDASE"/>
    <property type="match status" value="1"/>
</dbReference>
<dbReference type="GO" id="GO:0016747">
    <property type="term" value="F:acyltransferase activity, transferring groups other than amino-acyl groups"/>
    <property type="evidence" value="ECO:0007669"/>
    <property type="project" value="TreeGrafter"/>
</dbReference>
<keyword evidence="3" id="KW-0121">Carboxypeptidase</keyword>
<evidence type="ECO:0000256" key="2">
    <source>
        <dbReference type="SAM" id="SignalP"/>
    </source>
</evidence>
<protein>
    <submittedName>
        <fullName evidence="3">Serine carboxypeptidase-like 2</fullName>
    </submittedName>
</protein>
<reference evidence="3 4" key="1">
    <citation type="submission" date="2016-09" db="EMBL/GenBank/DDBJ databases">
        <title>The draft genome of Dichanthelium oligosanthes: A C3 panicoid grass species.</title>
        <authorList>
            <person name="Studer A.J."/>
            <person name="Schnable J.C."/>
            <person name="Brutnell T.P."/>
        </authorList>
    </citation>
    <scope>NUCLEOTIDE SEQUENCE [LARGE SCALE GENOMIC DNA]</scope>
    <source>
        <strain evidence="4">cv. Kellogg 1175</strain>
        <tissue evidence="3">Leaf</tissue>
    </source>
</reference>
<dbReference type="GO" id="GO:0004185">
    <property type="term" value="F:serine-type carboxypeptidase activity"/>
    <property type="evidence" value="ECO:0007669"/>
    <property type="project" value="InterPro"/>
</dbReference>
<accession>A0A1E5V942</accession>
<evidence type="ECO:0000313" key="4">
    <source>
        <dbReference type="Proteomes" id="UP000095767"/>
    </source>
</evidence>
<name>A0A1E5V942_9POAL</name>
<dbReference type="Proteomes" id="UP000095767">
    <property type="component" value="Unassembled WGS sequence"/>
</dbReference>